<sequence>MVKDTRDESKMKKVLHITEAFGGGVQTALYSYVYSSRNEPIEHHLFARAREEDSTKENGNNQFQSSTFIDGNLVQFFLSANQRIKQLQPEVIHLHSSKAGFLGRFLTVGNAKLIYTPHCYAFEREDISVYAQKFYRILEGIRIKKFTAIAGCSQRECDLAISLGAKKAELLNNYVTYQSNAGNSVPRGEKINLVALGRVAKQKDPQFLCQVAEHILQHNSAIQLNITWIGGGDPSLEQQLRDKGIEVTGMLPRTEVVERLRNADIYLHTAAWEGMPLTILEAAKLTRPMVIRKIGATKDLDYPFLASTPQEMAKQIIHCVEHFDTIPFQQYCSDMNNTYSEEKQRLALSSLYI</sequence>
<dbReference type="Pfam" id="PF13439">
    <property type="entry name" value="Glyco_transf_4"/>
    <property type="match status" value="1"/>
</dbReference>
<evidence type="ECO:0000259" key="1">
    <source>
        <dbReference type="Pfam" id="PF13439"/>
    </source>
</evidence>
<dbReference type="GO" id="GO:0016757">
    <property type="term" value="F:glycosyltransferase activity"/>
    <property type="evidence" value="ECO:0007669"/>
    <property type="project" value="TreeGrafter"/>
</dbReference>
<feature type="domain" description="Glycosyltransferase subfamily 4-like N-terminal" evidence="1">
    <location>
        <begin position="23"/>
        <end position="169"/>
    </location>
</feature>
<dbReference type="CAZy" id="GT4">
    <property type="family name" value="Glycosyltransferase Family 4"/>
</dbReference>
<dbReference type="PANTHER" id="PTHR45947">
    <property type="entry name" value="SULFOQUINOVOSYL TRANSFERASE SQD2"/>
    <property type="match status" value="1"/>
</dbReference>
<dbReference type="InterPro" id="IPR028098">
    <property type="entry name" value="Glyco_trans_4-like_N"/>
</dbReference>
<accession>D3Y1H5</accession>
<dbReference type="SUPFAM" id="SSF53756">
    <property type="entry name" value="UDP-Glycosyltransferase/glycogen phosphorylase"/>
    <property type="match status" value="1"/>
</dbReference>
<dbReference type="PANTHER" id="PTHR45947:SF3">
    <property type="entry name" value="SULFOQUINOVOSYL TRANSFERASE SQD2"/>
    <property type="match status" value="1"/>
</dbReference>
<dbReference type="AlphaFoldDB" id="D3Y1H5"/>
<gene>
    <name evidence="2" type="primary">brpI</name>
</gene>
<proteinExistence type="predicted"/>
<reference evidence="2" key="1">
    <citation type="journal article" date="2010" name="Infect. Immun.">
        <title>Identification of a c-di-GMP-regulated polysaccharide locus governing stress resistance and biofilm and rugose colony formation in Vibrio vulnificus.</title>
        <authorList>
            <person name="Guo Y."/>
            <person name="Rowe-Magnus D.A."/>
        </authorList>
    </citation>
    <scope>NUCLEOTIDE SEQUENCE</scope>
    <source>
        <strain evidence="2">ATCC 27562</strain>
    </source>
</reference>
<dbReference type="EMBL" id="GU384922">
    <property type="protein sequence ID" value="ADD24594.1"/>
    <property type="molecule type" value="Genomic_DNA"/>
</dbReference>
<protein>
    <submittedName>
        <fullName evidence="2">BrpI</fullName>
    </submittedName>
</protein>
<dbReference type="InterPro" id="IPR050194">
    <property type="entry name" value="Glycosyltransferase_grp1"/>
</dbReference>
<organism evidence="2">
    <name type="scientific">Vibrio vulnificus</name>
    <dbReference type="NCBI Taxonomy" id="672"/>
    <lineage>
        <taxon>Bacteria</taxon>
        <taxon>Pseudomonadati</taxon>
        <taxon>Pseudomonadota</taxon>
        <taxon>Gammaproteobacteria</taxon>
        <taxon>Vibrionales</taxon>
        <taxon>Vibrionaceae</taxon>
        <taxon>Vibrio</taxon>
    </lineage>
</organism>
<name>D3Y1H5_VIBVL</name>
<evidence type="ECO:0000313" key="2">
    <source>
        <dbReference type="EMBL" id="ADD24594.1"/>
    </source>
</evidence>
<dbReference type="Gene3D" id="3.40.50.2000">
    <property type="entry name" value="Glycogen Phosphorylase B"/>
    <property type="match status" value="2"/>
</dbReference>
<dbReference type="Pfam" id="PF13692">
    <property type="entry name" value="Glyco_trans_1_4"/>
    <property type="match status" value="1"/>
</dbReference>